<comment type="caution">
    <text evidence="1">The sequence shown here is derived from an EMBL/GenBank/DDBJ whole genome shotgun (WGS) entry which is preliminary data.</text>
</comment>
<name>A0ABT9FCE0_9GAMM</name>
<dbReference type="EMBL" id="JAUYVT010000004">
    <property type="protein sequence ID" value="MDP2564416.1"/>
    <property type="molecule type" value="Genomic_DNA"/>
</dbReference>
<protein>
    <submittedName>
        <fullName evidence="1">Uncharacterized protein</fullName>
    </submittedName>
</protein>
<sequence>MATQHFQLPARDISKNIEKKYIGDIKTKNRSPWLYDVLNSTDIRLNQIRELIIECQSEGVEISSEVNDEGMTIYCDGFLPETININDKDIESTLKHVICRLFVLLNPEEQAHNLIGAKKNKKATEAANRFSYIDFVIDRLDETTTSCPPSSMIRAAKNAGAPHKGEELEHEIRQACETIAGRKGYAREQTKGRSGYSYKRVQITPDQLSWF</sequence>
<dbReference type="Proteomes" id="UP001177212">
    <property type="component" value="Unassembled WGS sequence"/>
</dbReference>
<dbReference type="RefSeq" id="WP_305471693.1">
    <property type="nucleotide sequence ID" value="NZ_JAUYVT010000004.1"/>
</dbReference>
<evidence type="ECO:0000313" key="1">
    <source>
        <dbReference type="EMBL" id="MDP2564416.1"/>
    </source>
</evidence>
<organism evidence="1 2">
    <name type="scientific">Pseudoalteromonas marina</name>
    <dbReference type="NCBI Taxonomy" id="267375"/>
    <lineage>
        <taxon>Bacteria</taxon>
        <taxon>Pseudomonadati</taxon>
        <taxon>Pseudomonadota</taxon>
        <taxon>Gammaproteobacteria</taxon>
        <taxon>Alteromonadales</taxon>
        <taxon>Pseudoalteromonadaceae</taxon>
        <taxon>Pseudoalteromonas</taxon>
    </lineage>
</organism>
<keyword evidence="2" id="KW-1185">Reference proteome</keyword>
<proteinExistence type="predicted"/>
<evidence type="ECO:0000313" key="2">
    <source>
        <dbReference type="Proteomes" id="UP001177212"/>
    </source>
</evidence>
<accession>A0ABT9FCE0</accession>
<reference evidence="1" key="1">
    <citation type="submission" date="2023-07" db="EMBL/GenBank/DDBJ databases">
        <title>Genome content predicts the carbon catabolic preferences of heterotrophic bacteria.</title>
        <authorList>
            <person name="Gralka M."/>
        </authorList>
    </citation>
    <scope>NUCLEOTIDE SEQUENCE</scope>
    <source>
        <strain evidence="1">4G09</strain>
    </source>
</reference>
<gene>
    <name evidence="1" type="ORF">Q8W34_07200</name>
</gene>